<proteinExistence type="predicted"/>
<feature type="region of interest" description="Disordered" evidence="1">
    <location>
        <begin position="1"/>
        <end position="30"/>
    </location>
</feature>
<evidence type="ECO:0000313" key="3">
    <source>
        <dbReference type="Proteomes" id="UP000054695"/>
    </source>
</evidence>
<dbReference type="Proteomes" id="UP000054695">
    <property type="component" value="Unassembled WGS sequence"/>
</dbReference>
<sequence length="125" mass="13588">MPEGAEHRPGMYASVHGDSRNVPTPQLSSTFQKSSVKQGTCVKSVYTAMGSPKDHIAYCSIPDSTDLLPTCGEKPGAPNIATKYTEVCNEARKIPTSAKSVEMSVNLRTCLQFARLSRKALIFEH</sequence>
<dbReference type="PATRIC" id="fig|447.4.peg.3499"/>
<protein>
    <submittedName>
        <fullName evidence="2">Uncharacterized protein</fullName>
    </submittedName>
</protein>
<organism evidence="2 3">
    <name type="scientific">Legionella bozemanae</name>
    <name type="common">Fluoribacter bozemanae</name>
    <dbReference type="NCBI Taxonomy" id="447"/>
    <lineage>
        <taxon>Bacteria</taxon>
        <taxon>Pseudomonadati</taxon>
        <taxon>Pseudomonadota</taxon>
        <taxon>Gammaproteobacteria</taxon>
        <taxon>Legionellales</taxon>
        <taxon>Legionellaceae</taxon>
        <taxon>Legionella</taxon>
    </lineage>
</organism>
<dbReference type="EMBL" id="LNXU01000049">
    <property type="protein sequence ID" value="KTC69134.1"/>
    <property type="molecule type" value="Genomic_DNA"/>
</dbReference>
<feature type="compositionally biased region" description="Polar residues" evidence="1">
    <location>
        <begin position="21"/>
        <end position="30"/>
    </location>
</feature>
<reference evidence="2 3" key="1">
    <citation type="submission" date="2015-11" db="EMBL/GenBank/DDBJ databases">
        <title>Genomic analysis of 38 Legionella species identifies large and diverse effector repertoires.</title>
        <authorList>
            <person name="Burstein D."/>
            <person name="Amaro F."/>
            <person name="Zusman T."/>
            <person name="Lifshitz Z."/>
            <person name="Cohen O."/>
            <person name="Gilbert J.A."/>
            <person name="Pupko T."/>
            <person name="Shuman H.A."/>
            <person name="Segal G."/>
        </authorList>
    </citation>
    <scope>NUCLEOTIDE SEQUENCE [LARGE SCALE GENOMIC DNA]</scope>
    <source>
        <strain evidence="2 3">WIGA</strain>
    </source>
</reference>
<gene>
    <name evidence="2" type="ORF">Lboz_3276</name>
</gene>
<name>A0A0W0RDI9_LEGBO</name>
<keyword evidence="3" id="KW-1185">Reference proteome</keyword>
<accession>A0A0W0RDI9</accession>
<evidence type="ECO:0000313" key="2">
    <source>
        <dbReference type="EMBL" id="KTC69134.1"/>
    </source>
</evidence>
<evidence type="ECO:0000256" key="1">
    <source>
        <dbReference type="SAM" id="MobiDB-lite"/>
    </source>
</evidence>
<comment type="caution">
    <text evidence="2">The sequence shown here is derived from an EMBL/GenBank/DDBJ whole genome shotgun (WGS) entry which is preliminary data.</text>
</comment>
<dbReference type="AlphaFoldDB" id="A0A0W0RDI9"/>